<name>A0AAE1DHF5_9GAST</name>
<dbReference type="InterPro" id="IPR048366">
    <property type="entry name" value="TNP-like_GBD"/>
</dbReference>
<organism evidence="2 3">
    <name type="scientific">Elysia crispata</name>
    <name type="common">lettuce slug</name>
    <dbReference type="NCBI Taxonomy" id="231223"/>
    <lineage>
        <taxon>Eukaryota</taxon>
        <taxon>Metazoa</taxon>
        <taxon>Spiralia</taxon>
        <taxon>Lophotrochozoa</taxon>
        <taxon>Mollusca</taxon>
        <taxon>Gastropoda</taxon>
        <taxon>Heterobranchia</taxon>
        <taxon>Euthyneura</taxon>
        <taxon>Panpulmonata</taxon>
        <taxon>Sacoglossa</taxon>
        <taxon>Placobranchoidea</taxon>
        <taxon>Plakobranchidae</taxon>
        <taxon>Elysia</taxon>
    </lineage>
</organism>
<dbReference type="Proteomes" id="UP001283361">
    <property type="component" value="Unassembled WGS sequence"/>
</dbReference>
<accession>A0AAE1DHF5</accession>
<evidence type="ECO:0000313" key="2">
    <source>
        <dbReference type="EMBL" id="KAK3769950.1"/>
    </source>
</evidence>
<evidence type="ECO:0000259" key="1">
    <source>
        <dbReference type="Pfam" id="PF21788"/>
    </source>
</evidence>
<evidence type="ECO:0000313" key="3">
    <source>
        <dbReference type="Proteomes" id="UP001283361"/>
    </source>
</evidence>
<reference evidence="2" key="1">
    <citation type="journal article" date="2023" name="G3 (Bethesda)">
        <title>A reference genome for the long-term kleptoplast-retaining sea slug Elysia crispata morphotype clarki.</title>
        <authorList>
            <person name="Eastman K.E."/>
            <person name="Pendleton A.L."/>
            <person name="Shaikh M.A."/>
            <person name="Suttiyut T."/>
            <person name="Ogas R."/>
            <person name="Tomko P."/>
            <person name="Gavelis G."/>
            <person name="Widhalm J.R."/>
            <person name="Wisecaver J.H."/>
        </authorList>
    </citation>
    <scope>NUCLEOTIDE SEQUENCE</scope>
    <source>
        <strain evidence="2">ECLA1</strain>
    </source>
</reference>
<protein>
    <recommendedName>
        <fullName evidence="1">Transposable element P transposase-like GTP-binding insertion domain-containing protein</fullName>
    </recommendedName>
</protein>
<keyword evidence="3" id="KW-1185">Reference proteome</keyword>
<comment type="caution">
    <text evidence="2">The sequence shown here is derived from an EMBL/GenBank/DDBJ whole genome shotgun (WGS) entry which is preliminary data.</text>
</comment>
<dbReference type="EMBL" id="JAWDGP010003874">
    <property type="protein sequence ID" value="KAK3769950.1"/>
    <property type="molecule type" value="Genomic_DNA"/>
</dbReference>
<feature type="domain" description="Transposable element P transposase-like GTP-binding insertion" evidence="1">
    <location>
        <begin position="1"/>
        <end position="59"/>
    </location>
</feature>
<dbReference type="AlphaFoldDB" id="A0AAE1DHF5"/>
<gene>
    <name evidence="2" type="ORF">RRG08_048160</name>
</gene>
<sequence>MKVNIAAQTSSPSVATAIDHLRDDLKLPHFQGSEETCHVVRQGDKSFDTLNSTNPFAKDDSLELTLTPIYHEKPTASYVQCGSAPMSVRSIVDATVVNDTDWRQSCLFYTAGFVARRTMSSLL</sequence>
<proteinExistence type="predicted"/>
<dbReference type="Pfam" id="PF21788">
    <property type="entry name" value="TNP-like_GBD"/>
    <property type="match status" value="1"/>
</dbReference>